<dbReference type="InterPro" id="IPR038142">
    <property type="entry name" value="Cytochrome_P460_sp"/>
</dbReference>
<keyword evidence="4" id="KW-1185">Reference proteome</keyword>
<dbReference type="CDD" id="cd20716">
    <property type="entry name" value="cyt_P460_fam"/>
    <property type="match status" value="1"/>
</dbReference>
<sequence length="185" mass="20593">MRRFTYGVIMAAVLATALAACAQRPPAPQVEKFSDGELPVPEKYKSWPKFLSDVQRPDAKQVREIYINPIGNSTKMGDNFPNGTITVMEIYKAREAADGTPLKGADGKLVKGELQKIGVMGKGPGWGESVTPPELKNGDWVYSMYMADGKTKAPDDYATCRACHLPLTDKDYIFRYDEYFQKRAD</sequence>
<dbReference type="EMBL" id="FOVJ01000003">
    <property type="protein sequence ID" value="SFN80338.1"/>
    <property type="molecule type" value="Genomic_DNA"/>
</dbReference>
<proteinExistence type="predicted"/>
<evidence type="ECO:0000313" key="3">
    <source>
        <dbReference type="EMBL" id="SFN80338.1"/>
    </source>
</evidence>
<feature type="signal peptide" evidence="1">
    <location>
        <begin position="1"/>
        <end position="22"/>
    </location>
</feature>
<dbReference type="Gene3D" id="3.50.70.20">
    <property type="entry name" value="Cytochrome P460"/>
    <property type="match status" value="1"/>
</dbReference>
<dbReference type="PROSITE" id="PS51257">
    <property type="entry name" value="PROKAR_LIPOPROTEIN"/>
    <property type="match status" value="1"/>
</dbReference>
<gene>
    <name evidence="3" type="ORF">SAMN05216386_1900</name>
</gene>
<dbReference type="Pfam" id="PF16694">
    <property type="entry name" value="Cytochrome_P460"/>
    <property type="match status" value="1"/>
</dbReference>
<organism evidence="3 4">
    <name type="scientific">Nitrosospira briensis</name>
    <dbReference type="NCBI Taxonomy" id="35799"/>
    <lineage>
        <taxon>Bacteria</taxon>
        <taxon>Pseudomonadati</taxon>
        <taxon>Pseudomonadota</taxon>
        <taxon>Betaproteobacteria</taxon>
        <taxon>Nitrosomonadales</taxon>
        <taxon>Nitrosomonadaceae</taxon>
        <taxon>Nitrosospira</taxon>
    </lineage>
</organism>
<dbReference type="AlphaFoldDB" id="A0A1I5C037"/>
<feature type="chain" id="PRO_5010384826" evidence="1">
    <location>
        <begin position="23"/>
        <end position="185"/>
    </location>
</feature>
<dbReference type="Proteomes" id="UP000183107">
    <property type="component" value="Unassembled WGS sequence"/>
</dbReference>
<evidence type="ECO:0000256" key="1">
    <source>
        <dbReference type="SAM" id="SignalP"/>
    </source>
</evidence>
<feature type="domain" description="Cytochrome P460" evidence="2">
    <location>
        <begin position="41"/>
        <end position="174"/>
    </location>
</feature>
<name>A0A1I5C037_9PROT</name>
<accession>A0A1I5C037</accession>
<dbReference type="RefSeq" id="WP_074796931.1">
    <property type="nucleotide sequence ID" value="NZ_FOVJ01000003.1"/>
</dbReference>
<protein>
    <submittedName>
        <fullName evidence="3">Hemoglobin</fullName>
    </submittedName>
</protein>
<evidence type="ECO:0000259" key="2">
    <source>
        <dbReference type="Pfam" id="PF16694"/>
    </source>
</evidence>
<reference evidence="4" key="1">
    <citation type="submission" date="2016-10" db="EMBL/GenBank/DDBJ databases">
        <authorList>
            <person name="Varghese N."/>
        </authorList>
    </citation>
    <scope>NUCLEOTIDE SEQUENCE [LARGE SCALE GENOMIC DNA]</scope>
    <source>
        <strain evidence="4">Nsp8</strain>
    </source>
</reference>
<evidence type="ECO:0000313" key="4">
    <source>
        <dbReference type="Proteomes" id="UP000183107"/>
    </source>
</evidence>
<dbReference type="STRING" id="1266925.GCA_000619905_02043"/>
<dbReference type="InterPro" id="IPR032033">
    <property type="entry name" value="Cytochrome_P460"/>
</dbReference>
<dbReference type="OrthoDB" id="511546at2"/>
<keyword evidence="1" id="KW-0732">Signal</keyword>